<comment type="caution">
    <text evidence="2">The sequence shown here is derived from an EMBL/GenBank/DDBJ whole genome shotgun (WGS) entry which is preliminary data.</text>
</comment>
<proteinExistence type="predicted"/>
<dbReference type="AlphaFoldDB" id="A0A5S4X2T8"/>
<name>A0A5S4X2T8_9BRAD</name>
<sequence length="64" mass="6910">MRARRPLPHSPSLRAKRSNPESLCGSSLDCFVARAPRNDGACGEHRALTPSRARPSAAGRSRRG</sequence>
<evidence type="ECO:0000313" key="3">
    <source>
        <dbReference type="Proteomes" id="UP000324853"/>
    </source>
</evidence>
<feature type="compositionally biased region" description="Low complexity" evidence="1">
    <location>
        <begin position="50"/>
        <end position="64"/>
    </location>
</feature>
<accession>A0A5S4X2T8</accession>
<gene>
    <name evidence="2" type="ORF">FXB38_01515</name>
</gene>
<dbReference type="Proteomes" id="UP000324853">
    <property type="component" value="Unassembled WGS sequence"/>
</dbReference>
<dbReference type="EMBL" id="VSSR01000002">
    <property type="protein sequence ID" value="TYL88666.1"/>
    <property type="molecule type" value="Genomic_DNA"/>
</dbReference>
<keyword evidence="3" id="KW-1185">Reference proteome</keyword>
<feature type="region of interest" description="Disordered" evidence="1">
    <location>
        <begin position="39"/>
        <end position="64"/>
    </location>
</feature>
<organism evidence="2 3">
    <name type="scientific">Bradyrhizobium cytisi</name>
    <dbReference type="NCBI Taxonomy" id="515489"/>
    <lineage>
        <taxon>Bacteria</taxon>
        <taxon>Pseudomonadati</taxon>
        <taxon>Pseudomonadota</taxon>
        <taxon>Alphaproteobacteria</taxon>
        <taxon>Hyphomicrobiales</taxon>
        <taxon>Nitrobacteraceae</taxon>
        <taxon>Bradyrhizobium</taxon>
    </lineage>
</organism>
<dbReference type="OrthoDB" id="8256480at2"/>
<protein>
    <submittedName>
        <fullName evidence="2">Uncharacterized protein</fullName>
    </submittedName>
</protein>
<evidence type="ECO:0000313" key="2">
    <source>
        <dbReference type="EMBL" id="TYL88666.1"/>
    </source>
</evidence>
<feature type="region of interest" description="Disordered" evidence="1">
    <location>
        <begin position="1"/>
        <end position="24"/>
    </location>
</feature>
<evidence type="ECO:0000256" key="1">
    <source>
        <dbReference type="SAM" id="MobiDB-lite"/>
    </source>
</evidence>
<reference evidence="2 3" key="1">
    <citation type="submission" date="2019-08" db="EMBL/GenBank/DDBJ databases">
        <title>Bradyrhizobium hipponensis sp. nov., a rhizobium isolated from a Lupinus angustifolius root nodule in Tunisia.</title>
        <authorList>
            <person name="Off K."/>
            <person name="Rejili M."/>
            <person name="Mars M."/>
            <person name="Brachmann A."/>
            <person name="Marin M."/>
        </authorList>
    </citation>
    <scope>NUCLEOTIDE SEQUENCE [LARGE SCALE GENOMIC DNA]</scope>
    <source>
        <strain evidence="2 3">CTAW11</strain>
    </source>
</reference>